<accession>A0A9P4N1T6</accession>
<name>A0A9P4N1T6_9PLEO</name>
<proteinExistence type="predicted"/>
<dbReference type="EMBL" id="ML993883">
    <property type="protein sequence ID" value="KAF2204155.1"/>
    <property type="molecule type" value="Genomic_DNA"/>
</dbReference>
<dbReference type="OrthoDB" id="4216327at2759"/>
<reference evidence="1" key="1">
    <citation type="journal article" date="2020" name="Stud. Mycol.">
        <title>101 Dothideomycetes genomes: a test case for predicting lifestyles and emergence of pathogens.</title>
        <authorList>
            <person name="Haridas S."/>
            <person name="Albert R."/>
            <person name="Binder M."/>
            <person name="Bloem J."/>
            <person name="Labutti K."/>
            <person name="Salamov A."/>
            <person name="Andreopoulos B."/>
            <person name="Baker S."/>
            <person name="Barry K."/>
            <person name="Bills G."/>
            <person name="Bluhm B."/>
            <person name="Cannon C."/>
            <person name="Castanera R."/>
            <person name="Culley D."/>
            <person name="Daum C."/>
            <person name="Ezra D."/>
            <person name="Gonzalez J."/>
            <person name="Henrissat B."/>
            <person name="Kuo A."/>
            <person name="Liang C."/>
            <person name="Lipzen A."/>
            <person name="Lutzoni F."/>
            <person name="Magnuson J."/>
            <person name="Mondo S."/>
            <person name="Nolan M."/>
            <person name="Ohm R."/>
            <person name="Pangilinan J."/>
            <person name="Park H.-J."/>
            <person name="Ramirez L."/>
            <person name="Alfaro M."/>
            <person name="Sun H."/>
            <person name="Tritt A."/>
            <person name="Yoshinaga Y."/>
            <person name="Zwiers L.-H."/>
            <person name="Turgeon B."/>
            <person name="Goodwin S."/>
            <person name="Spatafora J."/>
            <person name="Crous P."/>
            <person name="Grigoriev I."/>
        </authorList>
    </citation>
    <scope>NUCLEOTIDE SEQUENCE</scope>
    <source>
        <strain evidence="1">ATCC 74209</strain>
    </source>
</reference>
<gene>
    <name evidence="1" type="ORF">GQ43DRAFT_438225</name>
</gene>
<keyword evidence="2" id="KW-1185">Reference proteome</keyword>
<sequence length="103" mass="11280">MDAIWKLREKLCSGTFDSTDCNHIDDDGGWASNCYAVADGHEEKQAIMAGPNPAGQGCWDATEKIINYCILGKGLSANSWDRGGLYTYSGNVYFLTIHKGQKI</sequence>
<dbReference type="AlphaFoldDB" id="A0A9P4N1T6"/>
<dbReference type="Proteomes" id="UP000799536">
    <property type="component" value="Unassembled WGS sequence"/>
</dbReference>
<evidence type="ECO:0000313" key="1">
    <source>
        <dbReference type="EMBL" id="KAF2204155.1"/>
    </source>
</evidence>
<organism evidence="1 2">
    <name type="scientific">Delitschia confertaspora ATCC 74209</name>
    <dbReference type="NCBI Taxonomy" id="1513339"/>
    <lineage>
        <taxon>Eukaryota</taxon>
        <taxon>Fungi</taxon>
        <taxon>Dikarya</taxon>
        <taxon>Ascomycota</taxon>
        <taxon>Pezizomycotina</taxon>
        <taxon>Dothideomycetes</taxon>
        <taxon>Pleosporomycetidae</taxon>
        <taxon>Pleosporales</taxon>
        <taxon>Delitschiaceae</taxon>
        <taxon>Delitschia</taxon>
    </lineage>
</organism>
<evidence type="ECO:0000313" key="2">
    <source>
        <dbReference type="Proteomes" id="UP000799536"/>
    </source>
</evidence>
<protein>
    <submittedName>
        <fullName evidence="1">Uncharacterized protein</fullName>
    </submittedName>
</protein>
<comment type="caution">
    <text evidence="1">The sequence shown here is derived from an EMBL/GenBank/DDBJ whole genome shotgun (WGS) entry which is preliminary data.</text>
</comment>